<dbReference type="PANTHER" id="PTHR30290:SF38">
    <property type="entry name" value="D,D-DIPEPTIDE-BINDING PERIPLASMIC PROTEIN DDPA-RELATED"/>
    <property type="match status" value="1"/>
</dbReference>
<dbReference type="GO" id="GO:0042597">
    <property type="term" value="C:periplasmic space"/>
    <property type="evidence" value="ECO:0007669"/>
    <property type="project" value="UniProtKB-ARBA"/>
</dbReference>
<dbReference type="PROSITE" id="PS51257">
    <property type="entry name" value="PROKAR_LIPOPROTEIN"/>
    <property type="match status" value="1"/>
</dbReference>
<dbReference type="Proteomes" id="UP000320244">
    <property type="component" value="Unassembled WGS sequence"/>
</dbReference>
<dbReference type="Gene3D" id="3.40.190.10">
    <property type="entry name" value="Periplasmic binding protein-like II"/>
    <property type="match status" value="1"/>
</dbReference>
<name>A0A563DXP0_9MICO</name>
<dbReference type="GO" id="GO:1904680">
    <property type="term" value="F:peptide transmembrane transporter activity"/>
    <property type="evidence" value="ECO:0007669"/>
    <property type="project" value="TreeGrafter"/>
</dbReference>
<accession>A0A563DXP0</accession>
<dbReference type="InterPro" id="IPR000914">
    <property type="entry name" value="SBP_5_dom"/>
</dbReference>
<reference evidence="5 6" key="2">
    <citation type="submission" date="2019-08" db="EMBL/GenBank/DDBJ databases">
        <title>Jejuicoccus antrihumi gen. nov., sp. nov., a new member of the family Dermacoccaceae isolated from a cave.</title>
        <authorList>
            <person name="Schumann P."/>
            <person name="Kim I.S."/>
        </authorList>
    </citation>
    <scope>NUCLEOTIDE SEQUENCE [LARGE SCALE GENOMIC DNA]</scope>
    <source>
        <strain evidence="5 6">C5-26</strain>
    </source>
</reference>
<feature type="region of interest" description="Disordered" evidence="2">
    <location>
        <begin position="23"/>
        <end position="42"/>
    </location>
</feature>
<keyword evidence="6" id="KW-1185">Reference proteome</keyword>
<dbReference type="InterPro" id="IPR030678">
    <property type="entry name" value="Peptide/Ni-bd"/>
</dbReference>
<evidence type="ECO:0000259" key="4">
    <source>
        <dbReference type="Pfam" id="PF00496"/>
    </source>
</evidence>
<dbReference type="SUPFAM" id="SSF53850">
    <property type="entry name" value="Periplasmic binding protein-like II"/>
    <property type="match status" value="1"/>
</dbReference>
<evidence type="ECO:0000313" key="6">
    <source>
        <dbReference type="Proteomes" id="UP000320244"/>
    </source>
</evidence>
<evidence type="ECO:0000256" key="2">
    <source>
        <dbReference type="SAM" id="MobiDB-lite"/>
    </source>
</evidence>
<feature type="compositionally biased region" description="Low complexity" evidence="2">
    <location>
        <begin position="23"/>
        <end position="41"/>
    </location>
</feature>
<evidence type="ECO:0000313" key="5">
    <source>
        <dbReference type="EMBL" id="TWP34975.1"/>
    </source>
</evidence>
<dbReference type="EMBL" id="VCQV01000023">
    <property type="protein sequence ID" value="TWP34975.1"/>
    <property type="molecule type" value="Genomic_DNA"/>
</dbReference>
<dbReference type="RefSeq" id="WP_146318112.1">
    <property type="nucleotide sequence ID" value="NZ_VCQV01000023.1"/>
</dbReference>
<dbReference type="CDD" id="cd00995">
    <property type="entry name" value="PBP2_NikA_DppA_OppA_like"/>
    <property type="match status" value="1"/>
</dbReference>
<dbReference type="InterPro" id="IPR039424">
    <property type="entry name" value="SBP_5"/>
</dbReference>
<evidence type="ECO:0000256" key="3">
    <source>
        <dbReference type="SAM" id="SignalP"/>
    </source>
</evidence>
<proteinExistence type="predicted"/>
<sequence length="518" mass="55325">MTRTKTLRGAVVVVAATALAACSSSSGGTSTSGGSPTSGGSLVMARADEATSLLPSVPTDNASIWIIEELYDTLTTPAQDGKGVTPSLATSWKQSADKLSWTFHMRTDAKFTNGQPVTSADVVFSIKQNQKADAPFSFIDSVVTKMDTPDAHTVVFHTKEPWAPLPADMALYANSIVPKNYAGMSASAFASSPIGSGPFKFKNWTKGSSLTIVKNAKYWKKGTPRLDSVEFTVVPDSNTRSTQLASGQIGINEYPANSSIKSLQNQPNISVNTFPSSEVDYLGMNTRRKPLSDLNVRKAISQAIDKDAILKAVLYGYGKVANAYLSPTTWAHDSSLKANTYDVAAAKATLAKSSVPHGFSTTITIPSGDQNSSSEAQLVQSDLAKIGINVTIKTLDPAALVTAKHAGNFDMAFGLYTTDIVDPDEIARFAGTYDGGVQTLYSGFKSAQMDKLAATASRASDQSTRKAAYDQMQQIMANNVPYVTLFYVPGVYSYSKKVHGFQPGATGNYFLEKVWMSK</sequence>
<evidence type="ECO:0000256" key="1">
    <source>
        <dbReference type="ARBA" id="ARBA00022729"/>
    </source>
</evidence>
<feature type="signal peptide" evidence="3">
    <location>
        <begin position="1"/>
        <end position="20"/>
    </location>
</feature>
<feature type="domain" description="Solute-binding protein family 5" evidence="4">
    <location>
        <begin position="84"/>
        <end position="427"/>
    </location>
</feature>
<dbReference type="Gene3D" id="3.10.105.10">
    <property type="entry name" value="Dipeptide-binding Protein, Domain 3"/>
    <property type="match status" value="1"/>
</dbReference>
<protein>
    <submittedName>
        <fullName evidence="5">ABC transporter substrate-binding protein</fullName>
    </submittedName>
</protein>
<dbReference type="PIRSF" id="PIRSF002741">
    <property type="entry name" value="MppA"/>
    <property type="match status" value="1"/>
</dbReference>
<dbReference type="GO" id="GO:0043190">
    <property type="term" value="C:ATP-binding cassette (ABC) transporter complex"/>
    <property type="evidence" value="ECO:0007669"/>
    <property type="project" value="InterPro"/>
</dbReference>
<dbReference type="Pfam" id="PF00496">
    <property type="entry name" value="SBP_bac_5"/>
    <property type="match status" value="1"/>
</dbReference>
<reference evidence="5 6" key="1">
    <citation type="submission" date="2019-05" db="EMBL/GenBank/DDBJ databases">
        <authorList>
            <person name="Lee S.D."/>
        </authorList>
    </citation>
    <scope>NUCLEOTIDE SEQUENCE [LARGE SCALE GENOMIC DNA]</scope>
    <source>
        <strain evidence="5 6">C5-26</strain>
    </source>
</reference>
<gene>
    <name evidence="5" type="ORF">FGL98_15655</name>
</gene>
<organism evidence="5 6">
    <name type="scientific">Leekyejoonella antrihumi</name>
    <dbReference type="NCBI Taxonomy" id="1660198"/>
    <lineage>
        <taxon>Bacteria</taxon>
        <taxon>Bacillati</taxon>
        <taxon>Actinomycetota</taxon>
        <taxon>Actinomycetes</taxon>
        <taxon>Micrococcales</taxon>
        <taxon>Dermacoccaceae</taxon>
        <taxon>Leekyejoonella</taxon>
    </lineage>
</organism>
<dbReference type="Gene3D" id="3.90.76.10">
    <property type="entry name" value="Dipeptide-binding Protein, Domain 1"/>
    <property type="match status" value="1"/>
</dbReference>
<dbReference type="OrthoDB" id="5243526at2"/>
<feature type="chain" id="PRO_5021760045" evidence="3">
    <location>
        <begin position="21"/>
        <end position="518"/>
    </location>
</feature>
<keyword evidence="1 3" id="KW-0732">Signal</keyword>
<dbReference type="GO" id="GO:0015833">
    <property type="term" value="P:peptide transport"/>
    <property type="evidence" value="ECO:0007669"/>
    <property type="project" value="TreeGrafter"/>
</dbReference>
<dbReference type="PANTHER" id="PTHR30290">
    <property type="entry name" value="PERIPLASMIC BINDING COMPONENT OF ABC TRANSPORTER"/>
    <property type="match status" value="1"/>
</dbReference>
<dbReference type="AlphaFoldDB" id="A0A563DXP0"/>
<comment type="caution">
    <text evidence="5">The sequence shown here is derived from an EMBL/GenBank/DDBJ whole genome shotgun (WGS) entry which is preliminary data.</text>
</comment>